<dbReference type="AlphaFoldDB" id="A0A7H9AMU6"/>
<organism evidence="14 15">
    <name type="scientific">Costertonia aggregata</name>
    <dbReference type="NCBI Taxonomy" id="343403"/>
    <lineage>
        <taxon>Bacteria</taxon>
        <taxon>Pseudomonadati</taxon>
        <taxon>Bacteroidota</taxon>
        <taxon>Flavobacteriia</taxon>
        <taxon>Flavobacteriales</taxon>
        <taxon>Flavobacteriaceae</taxon>
        <taxon>Costertonia</taxon>
    </lineage>
</organism>
<sequence length="386" mass="42489">MTPNLSKEELKRYSRHVLLPEVGAEGQQKLKNASVLVVGLGGLGSPLAMYLAAAGIGTLGLVDFDTVDMTNLQRQTIHGTADVGRSKIESAFEKLHDINPEIVIVKHDEPLTTQNAMEIISGYDIVADGTDNFETRYLVNDACILLGKPNVYGSVYRFEGQASIFGATNGPCYRCLYPDPPAPGVIPSCGEAGVLGVLPGVIGTIQATEVVKLILGKGSTLTGRLLLYDAFDMKFDELKLKPNPDCPMCGENPSITELLDYEVFCNPVQKNDTLKVDRNDVVNQITVKALSNLLHEDADFFLLDVREPFEHQICNISKAVLLPFNDIAMKISMIPKDKKVVVFCHRGGRSERVVKSLMRKGYTNVFNLMGGIDRYAEEIDNEMERY</sequence>
<evidence type="ECO:0000313" key="14">
    <source>
        <dbReference type="EMBL" id="QLG44776.1"/>
    </source>
</evidence>
<dbReference type="InterPro" id="IPR045886">
    <property type="entry name" value="ThiF/MoeB/HesA"/>
</dbReference>
<comment type="function">
    <text evidence="6">Catalyzes the adenylation by ATP of the carboxyl group of the C-terminal glycine of sulfur carrier protein MoaD.</text>
</comment>
<dbReference type="PANTHER" id="PTHR10953:SF102">
    <property type="entry name" value="ADENYLYLTRANSFERASE AND SULFURTRANSFERASE MOCS3"/>
    <property type="match status" value="1"/>
</dbReference>
<evidence type="ECO:0000256" key="4">
    <source>
        <dbReference type="ARBA" id="ARBA00022840"/>
    </source>
</evidence>
<keyword evidence="15" id="KW-1185">Reference proteome</keyword>
<reference evidence="14 15" key="1">
    <citation type="journal article" date="2006" name="Int. J. Syst. Evol. Microbiol.">
        <title>Costertonia aggregata gen. nov., sp. nov., a mesophilic marine bacterium of the family Flavobacteriaceae, isolated from a mature biofilm.</title>
        <authorList>
            <person name="Kwon K.K."/>
            <person name="Lee Y.K."/>
            <person name="Lee H.K."/>
        </authorList>
    </citation>
    <scope>NUCLEOTIDE SEQUENCE [LARGE SCALE GENOMIC DNA]</scope>
    <source>
        <strain evidence="14 15">KCCM 42265</strain>
    </source>
</reference>
<evidence type="ECO:0000256" key="6">
    <source>
        <dbReference type="ARBA" id="ARBA00055169"/>
    </source>
</evidence>
<dbReference type="Pfam" id="PF00581">
    <property type="entry name" value="Rhodanese"/>
    <property type="match status" value="1"/>
</dbReference>
<keyword evidence="14" id="KW-0548">Nucleotidyltransferase</keyword>
<dbReference type="Gene3D" id="3.40.250.10">
    <property type="entry name" value="Rhodanese-like domain"/>
    <property type="match status" value="1"/>
</dbReference>
<gene>
    <name evidence="14" type="primary">moeB</name>
    <name evidence="14" type="ORF">HYG79_05235</name>
</gene>
<comment type="subunit">
    <text evidence="7">Homodimer. Forms a stable heterotetrameric complex of 2 MoeB and 2 MoaD during adenylation of MoaD.</text>
</comment>
<dbReference type="RefSeq" id="WP_179241108.1">
    <property type="nucleotide sequence ID" value="NZ_CP058595.1"/>
</dbReference>
<feature type="domain" description="Rhodanese" evidence="13">
    <location>
        <begin position="296"/>
        <end position="384"/>
    </location>
</feature>
<comment type="similarity">
    <text evidence="1">Belongs to the HesA/MoeB/ThiF family.</text>
</comment>
<evidence type="ECO:0000256" key="1">
    <source>
        <dbReference type="ARBA" id="ARBA00009919"/>
    </source>
</evidence>
<protein>
    <recommendedName>
        <fullName evidence="9">Molybdopterin-synthase adenylyltransferase</fullName>
        <ecNumber evidence="8">2.7.7.80</ecNumber>
    </recommendedName>
    <alternativeName>
        <fullName evidence="12">MoaD protein adenylase</fullName>
    </alternativeName>
    <alternativeName>
        <fullName evidence="10">Molybdopterin-converting factor subunit 1 adenylase</fullName>
    </alternativeName>
    <alternativeName>
        <fullName evidence="11">Sulfur carrier protein MoaD adenylyltransferase</fullName>
    </alternativeName>
</protein>
<dbReference type="GO" id="GO:0005524">
    <property type="term" value="F:ATP binding"/>
    <property type="evidence" value="ECO:0007669"/>
    <property type="project" value="UniProtKB-KW"/>
</dbReference>
<evidence type="ECO:0000313" key="15">
    <source>
        <dbReference type="Proteomes" id="UP000509302"/>
    </source>
</evidence>
<name>A0A7H9AMU6_9FLAO</name>
<dbReference type="GO" id="GO:0008641">
    <property type="term" value="F:ubiquitin-like modifier activating enzyme activity"/>
    <property type="evidence" value="ECO:0007669"/>
    <property type="project" value="InterPro"/>
</dbReference>
<dbReference type="KEGG" id="cagg:HYG79_05235"/>
<dbReference type="InterPro" id="IPR036873">
    <property type="entry name" value="Rhodanese-like_dom_sf"/>
</dbReference>
<evidence type="ECO:0000256" key="5">
    <source>
        <dbReference type="ARBA" id="ARBA00052218"/>
    </source>
</evidence>
<dbReference type="PANTHER" id="PTHR10953">
    <property type="entry name" value="UBIQUITIN-ACTIVATING ENZYME E1"/>
    <property type="match status" value="1"/>
</dbReference>
<keyword evidence="3" id="KW-0547">Nucleotide-binding</keyword>
<evidence type="ECO:0000256" key="2">
    <source>
        <dbReference type="ARBA" id="ARBA00022679"/>
    </source>
</evidence>
<dbReference type="Proteomes" id="UP000509302">
    <property type="component" value="Chromosome"/>
</dbReference>
<evidence type="ECO:0000256" key="11">
    <source>
        <dbReference type="ARBA" id="ARBA00075328"/>
    </source>
</evidence>
<keyword evidence="4" id="KW-0067">ATP-binding</keyword>
<comment type="catalytic activity">
    <reaction evidence="5">
        <text>[molybdopterin-synthase sulfur-carrier protein]-C-terminal Gly-Gly + ATP + H(+) = [molybdopterin-synthase sulfur-carrier protein]-C-terminal Gly-Gly-AMP + diphosphate</text>
        <dbReference type="Rhea" id="RHEA:43616"/>
        <dbReference type="Rhea" id="RHEA-COMP:12159"/>
        <dbReference type="Rhea" id="RHEA-COMP:12202"/>
        <dbReference type="ChEBI" id="CHEBI:15378"/>
        <dbReference type="ChEBI" id="CHEBI:30616"/>
        <dbReference type="ChEBI" id="CHEBI:33019"/>
        <dbReference type="ChEBI" id="CHEBI:90618"/>
        <dbReference type="ChEBI" id="CHEBI:90778"/>
        <dbReference type="EC" id="2.7.7.80"/>
    </reaction>
</comment>
<proteinExistence type="inferred from homology"/>
<dbReference type="FunFam" id="3.40.50.720:FF:000033">
    <property type="entry name" value="Adenylyltransferase and sulfurtransferase MOCS3"/>
    <property type="match status" value="1"/>
</dbReference>
<dbReference type="Pfam" id="PF00899">
    <property type="entry name" value="ThiF"/>
    <property type="match status" value="1"/>
</dbReference>
<dbReference type="CDD" id="cd00757">
    <property type="entry name" value="ThiF_MoeB_HesA_family"/>
    <property type="match status" value="1"/>
</dbReference>
<dbReference type="InterPro" id="IPR001763">
    <property type="entry name" value="Rhodanese-like_dom"/>
</dbReference>
<dbReference type="GO" id="GO:0061605">
    <property type="term" value="F:molybdopterin-synthase adenylyltransferase activity"/>
    <property type="evidence" value="ECO:0007669"/>
    <property type="project" value="UniProtKB-EC"/>
</dbReference>
<accession>A0A7H9AMU6</accession>
<keyword evidence="2 14" id="KW-0808">Transferase</keyword>
<dbReference type="SMART" id="SM00450">
    <property type="entry name" value="RHOD"/>
    <property type="match status" value="1"/>
</dbReference>
<evidence type="ECO:0000256" key="10">
    <source>
        <dbReference type="ARBA" id="ARBA00075110"/>
    </source>
</evidence>
<evidence type="ECO:0000256" key="7">
    <source>
        <dbReference type="ARBA" id="ARBA00063809"/>
    </source>
</evidence>
<evidence type="ECO:0000256" key="9">
    <source>
        <dbReference type="ARBA" id="ARBA00073635"/>
    </source>
</evidence>
<dbReference type="PROSITE" id="PS50206">
    <property type="entry name" value="RHODANESE_3"/>
    <property type="match status" value="1"/>
</dbReference>
<dbReference type="InterPro" id="IPR035985">
    <property type="entry name" value="Ubiquitin-activating_enz"/>
</dbReference>
<evidence type="ECO:0000256" key="3">
    <source>
        <dbReference type="ARBA" id="ARBA00022741"/>
    </source>
</evidence>
<dbReference type="GO" id="GO:0005829">
    <property type="term" value="C:cytosol"/>
    <property type="evidence" value="ECO:0007669"/>
    <property type="project" value="TreeGrafter"/>
</dbReference>
<dbReference type="NCBIfam" id="NF004281">
    <property type="entry name" value="PRK05690.1"/>
    <property type="match status" value="1"/>
</dbReference>
<dbReference type="InterPro" id="IPR000594">
    <property type="entry name" value="ThiF_NAD_FAD-bd"/>
</dbReference>
<dbReference type="EC" id="2.7.7.80" evidence="8"/>
<dbReference type="SUPFAM" id="SSF69572">
    <property type="entry name" value="Activating enzymes of the ubiquitin-like proteins"/>
    <property type="match status" value="1"/>
</dbReference>
<evidence type="ECO:0000256" key="8">
    <source>
        <dbReference type="ARBA" id="ARBA00066884"/>
    </source>
</evidence>
<evidence type="ECO:0000259" key="13">
    <source>
        <dbReference type="PROSITE" id="PS50206"/>
    </source>
</evidence>
<evidence type="ECO:0000256" key="12">
    <source>
        <dbReference type="ARBA" id="ARBA00078531"/>
    </source>
</evidence>
<dbReference type="GO" id="GO:0004792">
    <property type="term" value="F:thiosulfate-cyanide sulfurtransferase activity"/>
    <property type="evidence" value="ECO:0007669"/>
    <property type="project" value="TreeGrafter"/>
</dbReference>
<dbReference type="EMBL" id="CP058595">
    <property type="protein sequence ID" value="QLG44776.1"/>
    <property type="molecule type" value="Genomic_DNA"/>
</dbReference>
<dbReference type="GO" id="GO:0008146">
    <property type="term" value="F:sulfotransferase activity"/>
    <property type="evidence" value="ECO:0007669"/>
    <property type="project" value="TreeGrafter"/>
</dbReference>
<dbReference type="Gene3D" id="3.40.50.720">
    <property type="entry name" value="NAD(P)-binding Rossmann-like Domain"/>
    <property type="match status" value="1"/>
</dbReference>